<protein>
    <submittedName>
        <fullName evidence="9">AmyC</fullName>
    </submittedName>
</protein>
<dbReference type="PANTHER" id="PTHR43744:SF8">
    <property type="entry name" value="SN-GLYCEROL-3-PHOSPHATE TRANSPORT SYSTEM PERMEASE PROTEIN UGPE"/>
    <property type="match status" value="1"/>
</dbReference>
<accession>A0A2C7Z5A2</accession>
<dbReference type="PROSITE" id="PS50928">
    <property type="entry name" value="ABC_TM1"/>
    <property type="match status" value="1"/>
</dbReference>
<feature type="transmembrane region" description="Helical" evidence="7">
    <location>
        <begin position="239"/>
        <end position="258"/>
    </location>
</feature>
<feature type="transmembrane region" description="Helical" evidence="7">
    <location>
        <begin position="179"/>
        <end position="204"/>
    </location>
</feature>
<feature type="transmembrane region" description="Helical" evidence="7">
    <location>
        <begin position="7"/>
        <end position="28"/>
    </location>
</feature>
<dbReference type="InterPro" id="IPR000515">
    <property type="entry name" value="MetI-like"/>
</dbReference>
<sequence length="272" mass="29610">MSRKAKVLISLVLIVFCIIQILPFYFAVTTAFKDRSDLSSVWELPLHGATTDNFVAAVQDGNILRAMLNSGIVTIVVTILTCLLGAMAAYPLARRRTVFNQGITLFTLGVMMVPPLSILVPLYSMLNDMHLLNTYPGIILPLLCLALPQAIFLYSQFIRSIPLGMEEAAWVDGANRLQVFFRVILPLLAPVTATVVILTSVNVWNEFALSSYIMTGSDMRTLAPSIAAFFGGQGSDVNAAVAASLLGVVPVIIAYLFLQRYFMKGMLAGAEK</sequence>
<feature type="transmembrane region" description="Helical" evidence="7">
    <location>
        <begin position="72"/>
        <end position="93"/>
    </location>
</feature>
<keyword evidence="5 7" id="KW-1133">Transmembrane helix</keyword>
<evidence type="ECO:0000256" key="5">
    <source>
        <dbReference type="ARBA" id="ARBA00022989"/>
    </source>
</evidence>
<dbReference type="CDD" id="cd06261">
    <property type="entry name" value="TM_PBP2"/>
    <property type="match status" value="1"/>
</dbReference>
<evidence type="ECO:0000256" key="7">
    <source>
        <dbReference type="RuleBase" id="RU363032"/>
    </source>
</evidence>
<comment type="subcellular location">
    <subcellularLocation>
        <location evidence="1 7">Cell membrane</location>
        <topology evidence="1 7">Multi-pass membrane protein</topology>
    </subcellularLocation>
</comment>
<dbReference type="Pfam" id="PF00528">
    <property type="entry name" value="BPD_transp_1"/>
    <property type="match status" value="1"/>
</dbReference>
<dbReference type="EMBL" id="LT576035">
    <property type="protein sequence ID" value="SBN37818.1"/>
    <property type="molecule type" value="Genomic_DNA"/>
</dbReference>
<evidence type="ECO:0000256" key="2">
    <source>
        <dbReference type="ARBA" id="ARBA00022448"/>
    </source>
</evidence>
<evidence type="ECO:0000256" key="3">
    <source>
        <dbReference type="ARBA" id="ARBA00022475"/>
    </source>
</evidence>
<evidence type="ECO:0000313" key="9">
    <source>
        <dbReference type="EMBL" id="SBN37818.1"/>
    </source>
</evidence>
<dbReference type="SUPFAM" id="SSF161098">
    <property type="entry name" value="MetI-like"/>
    <property type="match status" value="1"/>
</dbReference>
<feature type="domain" description="ABC transmembrane type-1" evidence="8">
    <location>
        <begin position="67"/>
        <end position="258"/>
    </location>
</feature>
<organism evidence="9">
    <name type="scientific">Propionibacterium freudenreichii</name>
    <dbReference type="NCBI Taxonomy" id="1744"/>
    <lineage>
        <taxon>Bacteria</taxon>
        <taxon>Bacillati</taxon>
        <taxon>Actinomycetota</taxon>
        <taxon>Actinomycetes</taxon>
        <taxon>Propionibacteriales</taxon>
        <taxon>Propionibacteriaceae</taxon>
        <taxon>Propionibacterium</taxon>
    </lineage>
</organism>
<keyword evidence="2 7" id="KW-0813">Transport</keyword>
<evidence type="ECO:0000259" key="8">
    <source>
        <dbReference type="PROSITE" id="PS50928"/>
    </source>
</evidence>
<dbReference type="InterPro" id="IPR035906">
    <property type="entry name" value="MetI-like_sf"/>
</dbReference>
<dbReference type="Gene3D" id="1.10.3720.10">
    <property type="entry name" value="MetI-like"/>
    <property type="match status" value="1"/>
</dbReference>
<evidence type="ECO:0000256" key="1">
    <source>
        <dbReference type="ARBA" id="ARBA00004651"/>
    </source>
</evidence>
<dbReference type="AlphaFoldDB" id="A0A2C7Z5A2"/>
<evidence type="ECO:0000256" key="6">
    <source>
        <dbReference type="ARBA" id="ARBA00023136"/>
    </source>
</evidence>
<keyword evidence="4 7" id="KW-0812">Transmembrane</keyword>
<keyword evidence="6 7" id="KW-0472">Membrane</keyword>
<dbReference type="RefSeq" id="WP_057374573.1">
    <property type="nucleotide sequence ID" value="NZ_CDAE01000012.1"/>
</dbReference>
<evidence type="ECO:0000256" key="4">
    <source>
        <dbReference type="ARBA" id="ARBA00022692"/>
    </source>
</evidence>
<dbReference type="PANTHER" id="PTHR43744">
    <property type="entry name" value="ABC TRANSPORTER PERMEASE PROTEIN MG189-RELATED-RELATED"/>
    <property type="match status" value="1"/>
</dbReference>
<comment type="similarity">
    <text evidence="7">Belongs to the binding-protein-dependent transport system permease family.</text>
</comment>
<gene>
    <name evidence="9" type="ORF">PFR_JS10_175</name>
</gene>
<keyword evidence="3" id="KW-1003">Cell membrane</keyword>
<dbReference type="GO" id="GO:0005886">
    <property type="term" value="C:plasma membrane"/>
    <property type="evidence" value="ECO:0007669"/>
    <property type="project" value="UniProtKB-SubCell"/>
</dbReference>
<name>A0A2C7Z5A2_9ACTN</name>
<feature type="transmembrane region" description="Helical" evidence="7">
    <location>
        <begin position="105"/>
        <end position="126"/>
    </location>
</feature>
<feature type="transmembrane region" description="Helical" evidence="7">
    <location>
        <begin position="138"/>
        <end position="158"/>
    </location>
</feature>
<proteinExistence type="inferred from homology"/>
<dbReference type="GO" id="GO:0055085">
    <property type="term" value="P:transmembrane transport"/>
    <property type="evidence" value="ECO:0007669"/>
    <property type="project" value="InterPro"/>
</dbReference>
<reference evidence="9" key="1">
    <citation type="submission" date="2016-05" db="EMBL/GenBank/DDBJ databases">
        <authorList>
            <person name="Lavstsen T."/>
            <person name="Jespersen J.S."/>
        </authorList>
    </citation>
    <scope>NUCLEOTIDE SEQUENCE</scope>
    <source>
        <strain evidence="9">PFRJS10</strain>
    </source>
</reference>